<dbReference type="AlphaFoldDB" id="A0A814RHT8"/>
<reference evidence="2" key="1">
    <citation type="submission" date="2021-02" db="EMBL/GenBank/DDBJ databases">
        <authorList>
            <person name="Nowell W R."/>
        </authorList>
    </citation>
    <scope>NUCLEOTIDE SEQUENCE</scope>
    <source>
        <strain evidence="2">Ploen Becks lab</strain>
    </source>
</reference>
<feature type="compositionally biased region" description="Polar residues" evidence="1">
    <location>
        <begin position="23"/>
        <end position="33"/>
    </location>
</feature>
<evidence type="ECO:0000313" key="2">
    <source>
        <dbReference type="EMBL" id="CAF1133414.1"/>
    </source>
</evidence>
<evidence type="ECO:0000256" key="1">
    <source>
        <dbReference type="SAM" id="MobiDB-lite"/>
    </source>
</evidence>
<sequence>MANSATRSNNRRKNNFNKKSETNLDTSLQMRNMNRTDDDEEELEEDEFADSAVNQSHYQSQELLTNLT</sequence>
<organism evidence="2 3">
    <name type="scientific">Brachionus calyciflorus</name>
    <dbReference type="NCBI Taxonomy" id="104777"/>
    <lineage>
        <taxon>Eukaryota</taxon>
        <taxon>Metazoa</taxon>
        <taxon>Spiralia</taxon>
        <taxon>Gnathifera</taxon>
        <taxon>Rotifera</taxon>
        <taxon>Eurotatoria</taxon>
        <taxon>Monogononta</taxon>
        <taxon>Pseudotrocha</taxon>
        <taxon>Ploima</taxon>
        <taxon>Brachionidae</taxon>
        <taxon>Brachionus</taxon>
    </lineage>
</organism>
<comment type="caution">
    <text evidence="2">The sequence shown here is derived from an EMBL/GenBank/DDBJ whole genome shotgun (WGS) entry which is preliminary data.</text>
</comment>
<feature type="compositionally biased region" description="Acidic residues" evidence="1">
    <location>
        <begin position="37"/>
        <end position="49"/>
    </location>
</feature>
<accession>A0A814RHT8</accession>
<dbReference type="EMBL" id="CAJNOC010009834">
    <property type="protein sequence ID" value="CAF1133414.1"/>
    <property type="molecule type" value="Genomic_DNA"/>
</dbReference>
<protein>
    <submittedName>
        <fullName evidence="2">Uncharacterized protein</fullName>
    </submittedName>
</protein>
<feature type="region of interest" description="Disordered" evidence="1">
    <location>
        <begin position="1"/>
        <end position="68"/>
    </location>
</feature>
<name>A0A814RHT8_9BILA</name>
<proteinExistence type="predicted"/>
<feature type="compositionally biased region" description="Polar residues" evidence="1">
    <location>
        <begin position="52"/>
        <end position="68"/>
    </location>
</feature>
<keyword evidence="3" id="KW-1185">Reference proteome</keyword>
<evidence type="ECO:0000313" key="3">
    <source>
        <dbReference type="Proteomes" id="UP000663879"/>
    </source>
</evidence>
<gene>
    <name evidence="2" type="ORF">OXX778_LOCUS22580</name>
</gene>
<dbReference type="Proteomes" id="UP000663879">
    <property type="component" value="Unassembled WGS sequence"/>
</dbReference>